<dbReference type="InterPro" id="IPR036710">
    <property type="entry name" value="RNA_pol_Rpb5_N_sf"/>
</dbReference>
<feature type="transmembrane region" description="Helical" evidence="1">
    <location>
        <begin position="14"/>
        <end position="35"/>
    </location>
</feature>
<accession>A0A1M5QMN8</accession>
<keyword evidence="2" id="KW-0378">Hydrolase</keyword>
<protein>
    <submittedName>
        <fullName evidence="2">Restriction endonuclease</fullName>
    </submittedName>
</protein>
<keyword evidence="2" id="KW-0255">Endonuclease</keyword>
<keyword evidence="3" id="KW-1185">Reference proteome</keyword>
<dbReference type="Proteomes" id="UP000184447">
    <property type="component" value="Unassembled WGS sequence"/>
</dbReference>
<dbReference type="GO" id="GO:0009307">
    <property type="term" value="P:DNA restriction-modification system"/>
    <property type="evidence" value="ECO:0007669"/>
    <property type="project" value="InterPro"/>
</dbReference>
<dbReference type="EMBL" id="FQXM01000002">
    <property type="protein sequence ID" value="SHH15355.1"/>
    <property type="molecule type" value="Genomic_DNA"/>
</dbReference>
<evidence type="ECO:0000313" key="2">
    <source>
        <dbReference type="EMBL" id="SHH15355.1"/>
    </source>
</evidence>
<keyword evidence="1" id="KW-0472">Membrane</keyword>
<keyword evidence="1" id="KW-0812">Transmembrane</keyword>
<dbReference type="STRING" id="1121316.SAMN02745207_00191"/>
<keyword evidence="1" id="KW-1133">Transmembrane helix</keyword>
<dbReference type="AlphaFoldDB" id="A0A1M5QMN8"/>
<sequence length="182" mass="21428">MNFFDIFLESLFKFINYILFFILAILCVKLILKIYKLINYYLQKKKQIYTFQEFNMNLNLINELSIEEFKLWCILTLNKKGYLNFTNEDSSPYLTCKKSNDNFLVHCSNDKNKVITEHTLQSILGFMISKNIYNCILVCNSTVSESAINFIKTLPDAYKLETFNCKDLMPKHSPTTMILQNS</sequence>
<dbReference type="Gene3D" id="3.40.1340.10">
    <property type="entry name" value="RNA polymerase, Rpb5, N-terminal domain"/>
    <property type="match status" value="1"/>
</dbReference>
<evidence type="ECO:0000313" key="3">
    <source>
        <dbReference type="Proteomes" id="UP000184447"/>
    </source>
</evidence>
<keyword evidence="2" id="KW-0540">Nuclease</keyword>
<dbReference type="OrthoDB" id="9797274at2"/>
<proteinExistence type="predicted"/>
<dbReference type="RefSeq" id="WP_073336047.1">
    <property type="nucleotide sequence ID" value="NZ_FQXM01000002.1"/>
</dbReference>
<reference evidence="2 3" key="1">
    <citation type="submission" date="2016-11" db="EMBL/GenBank/DDBJ databases">
        <authorList>
            <person name="Jaros S."/>
            <person name="Januszkiewicz K."/>
            <person name="Wedrychowicz H."/>
        </authorList>
    </citation>
    <scope>NUCLEOTIDE SEQUENCE [LARGE SCALE GENOMIC DNA]</scope>
    <source>
        <strain evidence="2 3">DSM 8605</strain>
    </source>
</reference>
<evidence type="ECO:0000256" key="1">
    <source>
        <dbReference type="SAM" id="Phobius"/>
    </source>
</evidence>
<dbReference type="GO" id="GO:0003677">
    <property type="term" value="F:DNA binding"/>
    <property type="evidence" value="ECO:0007669"/>
    <property type="project" value="InterPro"/>
</dbReference>
<dbReference type="GO" id="GO:0006351">
    <property type="term" value="P:DNA-templated transcription"/>
    <property type="evidence" value="ECO:0007669"/>
    <property type="project" value="InterPro"/>
</dbReference>
<organism evidence="2 3">
    <name type="scientific">Clostridium grantii DSM 8605</name>
    <dbReference type="NCBI Taxonomy" id="1121316"/>
    <lineage>
        <taxon>Bacteria</taxon>
        <taxon>Bacillati</taxon>
        <taxon>Bacillota</taxon>
        <taxon>Clostridia</taxon>
        <taxon>Eubacteriales</taxon>
        <taxon>Clostridiaceae</taxon>
        <taxon>Clostridium</taxon>
    </lineage>
</organism>
<gene>
    <name evidence="2" type="ORF">SAMN02745207_00191</name>
</gene>
<dbReference type="GO" id="GO:0003899">
    <property type="term" value="F:DNA-directed RNA polymerase activity"/>
    <property type="evidence" value="ECO:0007669"/>
    <property type="project" value="InterPro"/>
</dbReference>
<dbReference type="SUPFAM" id="SSF53036">
    <property type="entry name" value="Eukaryotic RPB5 N-terminal domain"/>
    <property type="match status" value="1"/>
</dbReference>
<dbReference type="GO" id="GO:0004519">
    <property type="term" value="F:endonuclease activity"/>
    <property type="evidence" value="ECO:0007669"/>
    <property type="project" value="UniProtKB-KW"/>
</dbReference>
<name>A0A1M5QMN8_9CLOT</name>